<keyword evidence="3" id="KW-1185">Reference proteome</keyword>
<proteinExistence type="predicted"/>
<evidence type="ECO:0000256" key="1">
    <source>
        <dbReference type="SAM" id="SignalP"/>
    </source>
</evidence>
<organism evidence="2 3">
    <name type="scientific">Flammeovirga aprica JL-4</name>
    <dbReference type="NCBI Taxonomy" id="694437"/>
    <lineage>
        <taxon>Bacteria</taxon>
        <taxon>Pseudomonadati</taxon>
        <taxon>Bacteroidota</taxon>
        <taxon>Cytophagia</taxon>
        <taxon>Cytophagales</taxon>
        <taxon>Flammeovirgaceae</taxon>
        <taxon>Flammeovirga</taxon>
    </lineage>
</organism>
<evidence type="ECO:0000313" key="3">
    <source>
        <dbReference type="Proteomes" id="UP000576082"/>
    </source>
</evidence>
<keyword evidence="1" id="KW-0732">Signal</keyword>
<evidence type="ECO:0000313" key="2">
    <source>
        <dbReference type="EMBL" id="NME68947.1"/>
    </source>
</evidence>
<dbReference type="Proteomes" id="UP000576082">
    <property type="component" value="Unassembled WGS sequence"/>
</dbReference>
<reference evidence="2 3" key="1">
    <citation type="submission" date="2020-04" db="EMBL/GenBank/DDBJ databases">
        <title>Flammeovirga sp. SR4, a novel species isolated from seawater.</title>
        <authorList>
            <person name="Wang X."/>
        </authorList>
    </citation>
    <scope>NUCLEOTIDE SEQUENCE [LARGE SCALE GENOMIC DNA]</scope>
    <source>
        <strain evidence="2 3">ATCC 23126</strain>
    </source>
</reference>
<dbReference type="EMBL" id="JABANE010000032">
    <property type="protein sequence ID" value="NME68947.1"/>
    <property type="molecule type" value="Genomic_DNA"/>
</dbReference>
<evidence type="ECO:0008006" key="4">
    <source>
        <dbReference type="Google" id="ProtNLM"/>
    </source>
</evidence>
<accession>A0A7X9RUH6</accession>
<dbReference type="RefSeq" id="WP_169657237.1">
    <property type="nucleotide sequence ID" value="NZ_JABANE010000032.1"/>
</dbReference>
<name>A0A7X9RUH6_9BACT</name>
<dbReference type="AlphaFoldDB" id="A0A7X9RUH6"/>
<gene>
    <name evidence="2" type="ORF">HHU12_13320</name>
</gene>
<feature type="signal peptide" evidence="1">
    <location>
        <begin position="1"/>
        <end position="24"/>
    </location>
</feature>
<protein>
    <recommendedName>
        <fullName evidence="4">Adhesin domain-containing protein</fullName>
    </recommendedName>
</protein>
<feature type="chain" id="PRO_5030603751" description="Adhesin domain-containing protein" evidence="1">
    <location>
        <begin position="25"/>
        <end position="337"/>
    </location>
</feature>
<comment type="caution">
    <text evidence="2">The sequence shown here is derived from an EMBL/GenBank/DDBJ whole genome shotgun (WGS) entry which is preliminary data.</text>
</comment>
<sequence length="337" mass="37386">MKKNNNIVYNTAILFLLSVTLAFGQQPNLKEKKINETFSKIDETSLITIENKFGDVILETSKDQKNVEVEVVIQAWHSSEKKALALLEEIRVVNQSSGRNVHFETIVPSSTNINNKKGFKIIYNISAPQDINIDFHNKYGSITTESINGSSVLDVAYGSLKTKDLNGSSNEIKISYGSGDIDFIEKGEVRSRYLGKLNIGQANKLEIDDKYGNISIGTAGSIEGESAYSNFEINTLRNSLNYEADYGSIKVEEVASSFVEINAETAYGSIKIGFEENTPFQFSAATRYGSFKNNADGVEINKSIEHNTSAEYAGYRIKKDSDKKIYVKSAYGSIKFN</sequence>